<evidence type="ECO:0000313" key="1">
    <source>
        <dbReference type="EMBL" id="VDP00631.1"/>
    </source>
</evidence>
<dbReference type="WBParaSite" id="HPBE_0001474301-mRNA-1">
    <property type="protein sequence ID" value="HPBE_0001474301-mRNA-1"/>
    <property type="gene ID" value="HPBE_0001474301"/>
</dbReference>
<reference evidence="3" key="2">
    <citation type="submission" date="2019-09" db="UniProtKB">
        <authorList>
            <consortium name="WormBaseParasite"/>
        </authorList>
    </citation>
    <scope>IDENTIFICATION</scope>
</reference>
<protein>
    <submittedName>
        <fullName evidence="3">Secreted protein</fullName>
    </submittedName>
</protein>
<dbReference type="EMBL" id="UZAH01028509">
    <property type="protein sequence ID" value="VDP00631.1"/>
    <property type="molecule type" value="Genomic_DNA"/>
</dbReference>
<dbReference type="Proteomes" id="UP000050761">
    <property type="component" value="Unassembled WGS sequence"/>
</dbReference>
<evidence type="ECO:0000313" key="2">
    <source>
        <dbReference type="Proteomes" id="UP000050761"/>
    </source>
</evidence>
<evidence type="ECO:0000313" key="3">
    <source>
        <dbReference type="WBParaSite" id="HPBE_0001474301-mRNA-1"/>
    </source>
</evidence>
<gene>
    <name evidence="1" type="ORF">HPBE_LOCUS14744</name>
</gene>
<sequence length="74" mass="8282">MFSYLLSCIKRPLIVGSSRMALWSAARSSILPTIRLLMVLLTAAVERRARLGPAIGVAPDILVWTREQLFRRTA</sequence>
<keyword evidence="2" id="KW-1185">Reference proteome</keyword>
<proteinExistence type="predicted"/>
<name>A0A183G0U7_HELPZ</name>
<accession>A0A183G0U7</accession>
<reference evidence="1 2" key="1">
    <citation type="submission" date="2018-11" db="EMBL/GenBank/DDBJ databases">
        <authorList>
            <consortium name="Pathogen Informatics"/>
        </authorList>
    </citation>
    <scope>NUCLEOTIDE SEQUENCE [LARGE SCALE GENOMIC DNA]</scope>
</reference>
<organism evidence="2 3">
    <name type="scientific">Heligmosomoides polygyrus</name>
    <name type="common">Parasitic roundworm</name>
    <dbReference type="NCBI Taxonomy" id="6339"/>
    <lineage>
        <taxon>Eukaryota</taxon>
        <taxon>Metazoa</taxon>
        <taxon>Ecdysozoa</taxon>
        <taxon>Nematoda</taxon>
        <taxon>Chromadorea</taxon>
        <taxon>Rhabditida</taxon>
        <taxon>Rhabditina</taxon>
        <taxon>Rhabditomorpha</taxon>
        <taxon>Strongyloidea</taxon>
        <taxon>Heligmosomidae</taxon>
        <taxon>Heligmosomoides</taxon>
    </lineage>
</organism>
<accession>A0A3P7ZLV4</accession>
<dbReference type="AlphaFoldDB" id="A0A183G0U7"/>